<evidence type="ECO:0000256" key="1">
    <source>
        <dbReference type="SAM" id="MobiDB-lite"/>
    </source>
</evidence>
<dbReference type="SUPFAM" id="SSF50729">
    <property type="entry name" value="PH domain-like"/>
    <property type="match status" value="1"/>
</dbReference>
<sequence>MHNQMSIPVPNGMPLSPRPYQPGPESILRPSPGFSHQLPLRPIPSHVHNYSPLQRPPYEQQQQQQAMIPLNLLNPLEDLLESEKEYNTDLKILLQRVSAGWTQDHLPPKEVDLMLRNIEDIHALSRKLSKRLADVATNEDVNRELSLVLVWFMDVMESPYSNYCRSHTPKLDSWPEIMSNSRLQSILAEIATEQVQHVTLDSFFMKPIDRLHYYHRLYMRLLESSERGAPDFNALEAALMRIDAILRFVSVDISGTSRYPTSPAMSGISSMSALRHALPSPPLTDQNTSPRFPPQTRGHSNPISPALPPSPMSPGMSPNYRPLHNLNNPSRTAEAMLELEKTLDTSKVLDLFTMQPKACALSLALVEREVVIRGDYYFTVTTDGSIAERYEDGHILLLSDLLLICRTKTQQEIESNPEGNISTHWLLFPPLAIRYVFARSVTLPDQVPVMELSIVNRVTALIRITEDQLRAAWIYEVNNAQQSDASKAAQQSQPHPQLNRSITQSRPMHPIGPGSPAFNGGPAPMHYHSAPISSPFQGHPDGPMSPALRPSMQAMGGRPLMGGPMNSPGFRPQMLPGSGPGGPRPGLMHHEAGSFSGRPSPRPFNRTMSMRRTNTMASRSGAPRGRIVNKGDVAAAKEVLFKTKPCDVFQWREDNWEPLVEDDDVIVELRLTAANRLAMAVTSCEHGQLVLNAWIVNSTTFRRASETDVSVSLDMGAGAQWFTVALNTGREAEDFCIAFQRTKDRAMYDPSLQKSVSPVLSRGDSLASSVTQKVRPVKQTLNTMYPPAECKLLLQGGDHGQWISLGTARVEIKMETPSGHVRLFVSLVSGNKQVLDSVIVQCDCLELVGPKKLAITLMNPQEKMSIIYMLQFKDEGITTKIFEGLSRNESE</sequence>
<dbReference type="PANTHER" id="PTHR22834:SF20">
    <property type="entry name" value="SH3 DOMAIN-CONTAINING PROTEIN"/>
    <property type="match status" value="1"/>
</dbReference>
<dbReference type="InterPro" id="IPR035899">
    <property type="entry name" value="DBL_dom_sf"/>
</dbReference>
<dbReference type="GO" id="GO:0005085">
    <property type="term" value="F:guanyl-nucleotide exchange factor activity"/>
    <property type="evidence" value="ECO:0007669"/>
    <property type="project" value="InterPro"/>
</dbReference>
<comment type="caution">
    <text evidence="3">The sequence shown here is derived from an EMBL/GenBank/DDBJ whole genome shotgun (WGS) entry which is preliminary data.</text>
</comment>
<dbReference type="PROSITE" id="PS50010">
    <property type="entry name" value="DH_2"/>
    <property type="match status" value="1"/>
</dbReference>
<dbReference type="STRING" id="64571.A0A1Y2GJI1"/>
<accession>A0A1Y2GJI1</accession>
<gene>
    <name evidence="3" type="ORF">BCR41DRAFT_387273</name>
</gene>
<dbReference type="SUPFAM" id="SSF48065">
    <property type="entry name" value="DBL homology domain (DH-domain)"/>
    <property type="match status" value="1"/>
</dbReference>
<organism evidence="3 4">
    <name type="scientific">Lobosporangium transversale</name>
    <dbReference type="NCBI Taxonomy" id="64571"/>
    <lineage>
        <taxon>Eukaryota</taxon>
        <taxon>Fungi</taxon>
        <taxon>Fungi incertae sedis</taxon>
        <taxon>Mucoromycota</taxon>
        <taxon>Mortierellomycotina</taxon>
        <taxon>Mortierellomycetes</taxon>
        <taxon>Mortierellales</taxon>
        <taxon>Mortierellaceae</taxon>
        <taxon>Lobosporangium</taxon>
    </lineage>
</organism>
<dbReference type="InterPro" id="IPR051492">
    <property type="entry name" value="Dynamin-Rho_GEF"/>
</dbReference>
<dbReference type="Gene3D" id="1.20.900.10">
    <property type="entry name" value="Dbl homology (DH) domain"/>
    <property type="match status" value="1"/>
</dbReference>
<keyword evidence="4" id="KW-1185">Reference proteome</keyword>
<reference evidence="3 4" key="1">
    <citation type="submission" date="2016-07" db="EMBL/GenBank/DDBJ databases">
        <title>Pervasive Adenine N6-methylation of Active Genes in Fungi.</title>
        <authorList>
            <consortium name="DOE Joint Genome Institute"/>
            <person name="Mondo S.J."/>
            <person name="Dannebaum R.O."/>
            <person name="Kuo R.C."/>
            <person name="Labutti K."/>
            <person name="Haridas S."/>
            <person name="Kuo A."/>
            <person name="Salamov A."/>
            <person name="Ahrendt S.R."/>
            <person name="Lipzen A."/>
            <person name="Sullivan W."/>
            <person name="Andreopoulos W.B."/>
            <person name="Clum A."/>
            <person name="Lindquist E."/>
            <person name="Daum C."/>
            <person name="Ramamoorthy G.K."/>
            <person name="Gryganskyi A."/>
            <person name="Culley D."/>
            <person name="Magnuson J.K."/>
            <person name="James T.Y."/>
            <person name="O'Malley M.A."/>
            <person name="Stajich J.E."/>
            <person name="Spatafora J.W."/>
            <person name="Visel A."/>
            <person name="Grigoriev I.V."/>
        </authorList>
    </citation>
    <scope>NUCLEOTIDE SEQUENCE [LARGE SCALE GENOMIC DNA]</scope>
    <source>
        <strain evidence="3 4">NRRL 3116</strain>
    </source>
</reference>
<dbReference type="InParanoid" id="A0A1Y2GJI1"/>
<proteinExistence type="predicted"/>
<feature type="compositionally biased region" description="Polar residues" evidence="1">
    <location>
        <begin position="494"/>
        <end position="506"/>
    </location>
</feature>
<feature type="compositionally biased region" description="Low complexity" evidence="1">
    <location>
        <begin position="484"/>
        <end position="493"/>
    </location>
</feature>
<feature type="region of interest" description="Disordered" evidence="1">
    <location>
        <begin position="484"/>
        <end position="551"/>
    </location>
</feature>
<protein>
    <recommendedName>
        <fullName evidence="2">DH domain-containing protein</fullName>
    </recommendedName>
</protein>
<feature type="domain" description="DH" evidence="2">
    <location>
        <begin position="71"/>
        <end position="252"/>
    </location>
</feature>
<feature type="region of interest" description="Disordered" evidence="1">
    <location>
        <begin position="275"/>
        <end position="313"/>
    </location>
</feature>
<evidence type="ECO:0000259" key="2">
    <source>
        <dbReference type="PROSITE" id="PS50010"/>
    </source>
</evidence>
<feature type="region of interest" description="Disordered" evidence="1">
    <location>
        <begin position="576"/>
        <end position="606"/>
    </location>
</feature>
<feature type="region of interest" description="Disordered" evidence="1">
    <location>
        <begin position="1"/>
        <end position="25"/>
    </location>
</feature>
<dbReference type="PANTHER" id="PTHR22834">
    <property type="entry name" value="NUCLEAR FUSION PROTEIN FUS2"/>
    <property type="match status" value="1"/>
</dbReference>
<evidence type="ECO:0000313" key="4">
    <source>
        <dbReference type="Proteomes" id="UP000193648"/>
    </source>
</evidence>
<dbReference type="OrthoDB" id="6244550at2759"/>
<dbReference type="AlphaFoldDB" id="A0A1Y2GJI1"/>
<dbReference type="EMBL" id="MCFF01000024">
    <property type="protein sequence ID" value="ORZ12882.1"/>
    <property type="molecule type" value="Genomic_DNA"/>
</dbReference>
<dbReference type="Pfam" id="PF00621">
    <property type="entry name" value="RhoGEF"/>
    <property type="match status" value="1"/>
</dbReference>
<dbReference type="RefSeq" id="XP_021880231.1">
    <property type="nucleotide sequence ID" value="XM_022027882.1"/>
</dbReference>
<dbReference type="InterPro" id="IPR000219">
    <property type="entry name" value="DH_dom"/>
</dbReference>
<evidence type="ECO:0000313" key="3">
    <source>
        <dbReference type="EMBL" id="ORZ12882.1"/>
    </source>
</evidence>
<dbReference type="SMART" id="SM00325">
    <property type="entry name" value="RhoGEF"/>
    <property type="match status" value="1"/>
</dbReference>
<dbReference type="GeneID" id="33569725"/>
<name>A0A1Y2GJI1_9FUNG</name>
<dbReference type="Proteomes" id="UP000193648">
    <property type="component" value="Unassembled WGS sequence"/>
</dbReference>
<dbReference type="GO" id="GO:0005737">
    <property type="term" value="C:cytoplasm"/>
    <property type="evidence" value="ECO:0007669"/>
    <property type="project" value="TreeGrafter"/>
</dbReference>